<evidence type="ECO:0000256" key="5">
    <source>
        <dbReference type="SAM" id="MobiDB-lite"/>
    </source>
</evidence>
<evidence type="ECO:0000256" key="1">
    <source>
        <dbReference type="ARBA" id="ARBA00004123"/>
    </source>
</evidence>
<feature type="compositionally biased region" description="Basic and acidic residues" evidence="5">
    <location>
        <begin position="388"/>
        <end position="411"/>
    </location>
</feature>
<protein>
    <submittedName>
        <fullName evidence="7">Ribosomal RNA processing protein 1 homolog A isoform X1</fullName>
    </submittedName>
</protein>
<dbReference type="STRING" id="7574.A0A1S3HVZ3"/>
<evidence type="ECO:0000256" key="3">
    <source>
        <dbReference type="ARBA" id="ARBA00022552"/>
    </source>
</evidence>
<dbReference type="KEGG" id="lak:106158661"/>
<sequence>MAASMQLQPAEVYFAQKLAANEKKIRDRAVKKLRKYISVRSQSVGFSEDDMLKIWKGLHYCMWMCDKPLVQEDLADTLSNLLQCFDNNAQAFLFIDAFFQTQCREWFGIDRLRLDKFMMLIRRVIHQCLLMLKIKKWKVTLVKQFLSILEKYVISDSDNAGPDGLKFHLADIYLDELSSVGIDSLKPDVLQIFLEPYCTMMTRCQNKHLVSHVVNRIFKNIIDQSDVGKDEEEDVSEDEGEEENQDTDKAPKLQFDYTTIADKLFDLAKGNNCLSRNRPAIYDLVKRFKDLAAGIFPSDDIIGSSDEDDPISNADFNMAVQRLRKVEKMGIKKKKTKKKRKLEETHEGSEEEPKKKKKKKSKQVVKEDESQINGILDKEPPKKKKNKCKSEQQSKSESNDKNDELEGEGHSTTRNLANNSQKKSRKLKNAADNADSFVGGIGESNGVVSTKKDKKREK</sequence>
<accession>A0A1S3HVZ3</accession>
<feature type="compositionally biased region" description="Basic residues" evidence="5">
    <location>
        <begin position="331"/>
        <end position="340"/>
    </location>
</feature>
<feature type="compositionally biased region" description="Acidic residues" evidence="5">
    <location>
        <begin position="229"/>
        <end position="245"/>
    </location>
</feature>
<evidence type="ECO:0000256" key="4">
    <source>
        <dbReference type="ARBA" id="ARBA00023242"/>
    </source>
</evidence>
<dbReference type="GO" id="GO:0006364">
    <property type="term" value="P:rRNA processing"/>
    <property type="evidence" value="ECO:0007669"/>
    <property type="project" value="UniProtKB-KW"/>
</dbReference>
<feature type="region of interest" description="Disordered" evidence="5">
    <location>
        <begin position="228"/>
        <end position="251"/>
    </location>
</feature>
<dbReference type="PANTHER" id="PTHR13026:SF0">
    <property type="entry name" value="RIBOSOMAL RNA PROCESSING 1B"/>
    <property type="match status" value="1"/>
</dbReference>
<feature type="compositionally biased region" description="Polar residues" evidence="5">
    <location>
        <begin position="412"/>
        <end position="421"/>
    </location>
</feature>
<proteinExistence type="inferred from homology"/>
<keyword evidence="3" id="KW-0698">rRNA processing</keyword>
<dbReference type="PANTHER" id="PTHR13026">
    <property type="entry name" value="NNP-1 PROTEIN NOVEL NUCLEAR PROTEIN 1 NOP52"/>
    <property type="match status" value="1"/>
</dbReference>
<keyword evidence="4" id="KW-0539">Nucleus</keyword>
<name>A0A1S3HVZ3_LINAN</name>
<gene>
    <name evidence="7" type="primary">LOC106158661</name>
</gene>
<feature type="compositionally biased region" description="Basic and acidic residues" evidence="5">
    <location>
        <begin position="341"/>
        <end position="354"/>
    </location>
</feature>
<organism evidence="6 7">
    <name type="scientific">Lingula anatina</name>
    <name type="common">Brachiopod</name>
    <name type="synonym">Lingula unguis</name>
    <dbReference type="NCBI Taxonomy" id="7574"/>
    <lineage>
        <taxon>Eukaryota</taxon>
        <taxon>Metazoa</taxon>
        <taxon>Spiralia</taxon>
        <taxon>Lophotrochozoa</taxon>
        <taxon>Brachiopoda</taxon>
        <taxon>Linguliformea</taxon>
        <taxon>Lingulata</taxon>
        <taxon>Lingulida</taxon>
        <taxon>Linguloidea</taxon>
        <taxon>Lingulidae</taxon>
        <taxon>Lingula</taxon>
    </lineage>
</organism>
<dbReference type="GO" id="GO:0005634">
    <property type="term" value="C:nucleus"/>
    <property type="evidence" value="ECO:0007669"/>
    <property type="project" value="UniProtKB-SubCell"/>
</dbReference>
<dbReference type="RefSeq" id="XP_013390188.1">
    <property type="nucleotide sequence ID" value="XM_013534734.1"/>
</dbReference>
<reference evidence="7" key="1">
    <citation type="submission" date="2025-08" db="UniProtKB">
        <authorList>
            <consortium name="RefSeq"/>
        </authorList>
    </citation>
    <scope>IDENTIFICATION</scope>
    <source>
        <tissue evidence="7">Gonads</tissue>
    </source>
</reference>
<keyword evidence="6" id="KW-1185">Reference proteome</keyword>
<evidence type="ECO:0000313" key="6">
    <source>
        <dbReference type="Proteomes" id="UP000085678"/>
    </source>
</evidence>
<dbReference type="OrthoDB" id="2019504at2759"/>
<dbReference type="Pfam" id="PF05997">
    <property type="entry name" value="Nop52"/>
    <property type="match status" value="1"/>
</dbReference>
<evidence type="ECO:0000313" key="7">
    <source>
        <dbReference type="RefSeq" id="XP_013390188.1"/>
    </source>
</evidence>
<feature type="region of interest" description="Disordered" evidence="5">
    <location>
        <begin position="327"/>
        <end position="458"/>
    </location>
</feature>
<dbReference type="AlphaFoldDB" id="A0A1S3HVZ3"/>
<dbReference type="GeneID" id="106158661"/>
<comment type="similarity">
    <text evidence="2">Belongs to the RRP1 family.</text>
</comment>
<dbReference type="Proteomes" id="UP000085678">
    <property type="component" value="Unplaced"/>
</dbReference>
<dbReference type="InterPro" id="IPR010301">
    <property type="entry name" value="RRP1"/>
</dbReference>
<dbReference type="InParanoid" id="A0A1S3HVZ3"/>
<comment type="subcellular location">
    <subcellularLocation>
        <location evidence="1">Nucleus</location>
    </subcellularLocation>
</comment>
<evidence type="ECO:0000256" key="2">
    <source>
        <dbReference type="ARBA" id="ARBA00006374"/>
    </source>
</evidence>
<dbReference type="GO" id="GO:0030688">
    <property type="term" value="C:preribosome, small subunit precursor"/>
    <property type="evidence" value="ECO:0007669"/>
    <property type="project" value="InterPro"/>
</dbReference>